<reference evidence="4 5" key="1">
    <citation type="journal article" date="2012" name="J. Bacteriol.">
        <title>Complete genome sequence of phototrophic betaproteobacterium Rubrivivax gelatinosus IL144.</title>
        <authorList>
            <person name="Nagashima S."/>
            <person name="Kamimura A."/>
            <person name="Shimizu T."/>
            <person name="Nakamura-isaki S."/>
            <person name="Aono E."/>
            <person name="Sakamoto K."/>
            <person name="Ichikawa N."/>
            <person name="Nakazawa H."/>
            <person name="Sekine M."/>
            <person name="Yamazaki S."/>
            <person name="Fujita N."/>
            <person name="Shimada K."/>
            <person name="Hanada S."/>
            <person name="Nagashima K.V.P."/>
        </authorList>
    </citation>
    <scope>NUCLEOTIDE SEQUENCE [LARGE SCALE GENOMIC DNA]</scope>
    <source>
        <strain evidence="5">NBRC 100245 / IL144</strain>
    </source>
</reference>
<feature type="region of interest" description="Disordered" evidence="1">
    <location>
        <begin position="1"/>
        <end position="30"/>
    </location>
</feature>
<dbReference type="Proteomes" id="UP000007883">
    <property type="component" value="Chromosome"/>
</dbReference>
<dbReference type="PATRIC" id="fig|983917.3.peg.1226"/>
<dbReference type="InterPro" id="IPR007730">
    <property type="entry name" value="SPOR-like_dom"/>
</dbReference>
<dbReference type="GO" id="GO:0032153">
    <property type="term" value="C:cell division site"/>
    <property type="evidence" value="ECO:0007669"/>
    <property type="project" value="TreeGrafter"/>
</dbReference>
<dbReference type="GO" id="GO:0030428">
    <property type="term" value="C:cell septum"/>
    <property type="evidence" value="ECO:0007669"/>
    <property type="project" value="TreeGrafter"/>
</dbReference>
<dbReference type="InterPro" id="IPR036680">
    <property type="entry name" value="SPOR-like_sf"/>
</dbReference>
<dbReference type="PROSITE" id="PS51724">
    <property type="entry name" value="SPOR"/>
    <property type="match status" value="1"/>
</dbReference>
<gene>
    <name evidence="4" type="ordered locus">RGE_12580</name>
</gene>
<sequence length="282" mass="28333">MPLPSFLKRSPSPARERRSAAPADDGADVQAARTRARRRLIGAAVLLVAGVIGFPLVFDTQPRPFSVDVPIALNGASASGASLPPRSARASGVVVADAPVDEEPSSAPAAAPAPAPQPKAETPPAPAPDPKPAAPEPKAVVPEPTKPAAPVASAPAPAKPASAPTVKPDAAATIAKPASAVQPKAAHAKADAERAKALLDGAAAPKEARFVVQIGAFADAAALNQARSRADRSGLKSYTQVVETSAGKRTRLRVGPFDSRDAADRAAAKLKAAGLPAAVLTL</sequence>
<dbReference type="GO" id="GO:0032506">
    <property type="term" value="P:cytokinetic process"/>
    <property type="evidence" value="ECO:0007669"/>
    <property type="project" value="TreeGrafter"/>
</dbReference>
<dbReference type="SUPFAM" id="SSF110997">
    <property type="entry name" value="Sporulation related repeat"/>
    <property type="match status" value="1"/>
</dbReference>
<dbReference type="PANTHER" id="PTHR38687">
    <property type="entry name" value="CELL DIVISION PROTEIN DEDD-RELATED"/>
    <property type="match status" value="1"/>
</dbReference>
<proteinExistence type="predicted"/>
<evidence type="ECO:0000313" key="5">
    <source>
        <dbReference type="Proteomes" id="UP000007883"/>
    </source>
</evidence>
<feature type="region of interest" description="Disordered" evidence="1">
    <location>
        <begin position="100"/>
        <end position="193"/>
    </location>
</feature>
<feature type="compositionally biased region" description="Pro residues" evidence="1">
    <location>
        <begin position="111"/>
        <end position="135"/>
    </location>
</feature>
<keyword evidence="2" id="KW-0472">Membrane</keyword>
<dbReference type="HOGENOM" id="CLU_068683_0_2_4"/>
<evidence type="ECO:0000313" key="4">
    <source>
        <dbReference type="EMBL" id="BAL94599.1"/>
    </source>
</evidence>
<name>I0HNL2_RUBGI</name>
<evidence type="ECO:0000259" key="3">
    <source>
        <dbReference type="PROSITE" id="PS51724"/>
    </source>
</evidence>
<dbReference type="Pfam" id="PF05036">
    <property type="entry name" value="SPOR"/>
    <property type="match status" value="1"/>
</dbReference>
<dbReference type="KEGG" id="rge:RGE_12580"/>
<dbReference type="RefSeq" id="WP_014427469.1">
    <property type="nucleotide sequence ID" value="NC_017075.1"/>
</dbReference>
<feature type="transmembrane region" description="Helical" evidence="2">
    <location>
        <begin position="40"/>
        <end position="58"/>
    </location>
</feature>
<dbReference type="InterPro" id="IPR052521">
    <property type="entry name" value="Cell_div_SPOR-domain"/>
</dbReference>
<organism evidence="4 5">
    <name type="scientific">Rubrivivax gelatinosus (strain NBRC 100245 / IL144)</name>
    <dbReference type="NCBI Taxonomy" id="983917"/>
    <lineage>
        <taxon>Bacteria</taxon>
        <taxon>Pseudomonadati</taxon>
        <taxon>Pseudomonadota</taxon>
        <taxon>Betaproteobacteria</taxon>
        <taxon>Burkholderiales</taxon>
        <taxon>Sphaerotilaceae</taxon>
        <taxon>Rubrivivax</taxon>
    </lineage>
</organism>
<keyword evidence="2" id="KW-1133">Transmembrane helix</keyword>
<dbReference type="STRING" id="983917.RGE_12580"/>
<protein>
    <recommendedName>
        <fullName evidence="3">SPOR domain-containing protein</fullName>
    </recommendedName>
</protein>
<keyword evidence="2" id="KW-0812">Transmembrane</keyword>
<feature type="domain" description="SPOR" evidence="3">
    <location>
        <begin position="204"/>
        <end position="282"/>
    </location>
</feature>
<feature type="compositionally biased region" description="Low complexity" evidence="1">
    <location>
        <begin position="136"/>
        <end position="168"/>
    </location>
</feature>
<keyword evidence="5" id="KW-1185">Reference proteome</keyword>
<dbReference type="Gene3D" id="3.30.70.1070">
    <property type="entry name" value="Sporulation related repeat"/>
    <property type="match status" value="1"/>
</dbReference>
<dbReference type="EMBL" id="AP012320">
    <property type="protein sequence ID" value="BAL94599.1"/>
    <property type="molecule type" value="Genomic_DNA"/>
</dbReference>
<evidence type="ECO:0000256" key="1">
    <source>
        <dbReference type="SAM" id="MobiDB-lite"/>
    </source>
</evidence>
<dbReference type="PANTHER" id="PTHR38687:SF1">
    <property type="entry name" value="CELL DIVISION PROTEIN DEDD"/>
    <property type="match status" value="1"/>
</dbReference>
<dbReference type="GO" id="GO:0042834">
    <property type="term" value="F:peptidoglycan binding"/>
    <property type="evidence" value="ECO:0007669"/>
    <property type="project" value="InterPro"/>
</dbReference>
<accession>I0HNL2</accession>
<evidence type="ECO:0000256" key="2">
    <source>
        <dbReference type="SAM" id="Phobius"/>
    </source>
</evidence>
<dbReference type="eggNOG" id="COG3147">
    <property type="taxonomic scope" value="Bacteria"/>
</dbReference>
<dbReference type="AlphaFoldDB" id="I0HNL2"/>